<evidence type="ECO:0000313" key="3">
    <source>
        <dbReference type="Proteomes" id="UP000287144"/>
    </source>
</evidence>
<comment type="caution">
    <text evidence="2">The sequence shown here is derived from an EMBL/GenBank/DDBJ whole genome shotgun (WGS) entry which is preliminary data.</text>
</comment>
<proteinExistence type="predicted"/>
<keyword evidence="3" id="KW-1185">Reference proteome</keyword>
<protein>
    <submittedName>
        <fullName evidence="2">Uncharacterized protein</fullName>
    </submittedName>
</protein>
<sequence>MLHAFSAAGVCLPQVQDGSGAAALRVQVSVPAEGAGDGSWITGDGSWITGDGDGDAVRTVGTEGTAPKTNKRRSMPARDQDMAWIKG</sequence>
<dbReference type="EMBL" id="NKCK01000119">
    <property type="protein sequence ID" value="RSL98048.1"/>
    <property type="molecule type" value="Genomic_DNA"/>
</dbReference>
<reference evidence="2 3" key="1">
    <citation type="submission" date="2017-06" db="EMBL/GenBank/DDBJ databases">
        <title>Comparative genomic analysis of Ambrosia Fusariam Clade fungi.</title>
        <authorList>
            <person name="Stajich J.E."/>
            <person name="Carrillo J."/>
            <person name="Kijimoto T."/>
            <person name="Eskalen A."/>
            <person name="O'Donnell K."/>
            <person name="Kasson M."/>
        </authorList>
    </citation>
    <scope>NUCLEOTIDE SEQUENCE [LARGE SCALE GENOMIC DNA]</scope>
    <source>
        <strain evidence="2 3">NRRL62579</strain>
    </source>
</reference>
<dbReference type="Proteomes" id="UP000287144">
    <property type="component" value="Unassembled WGS sequence"/>
</dbReference>
<evidence type="ECO:0000256" key="1">
    <source>
        <dbReference type="SAM" id="MobiDB-lite"/>
    </source>
</evidence>
<dbReference type="AlphaFoldDB" id="A0A428T7M8"/>
<organism evidence="2 3">
    <name type="scientific">Fusarium oligoseptatum</name>
    <dbReference type="NCBI Taxonomy" id="2604345"/>
    <lineage>
        <taxon>Eukaryota</taxon>
        <taxon>Fungi</taxon>
        <taxon>Dikarya</taxon>
        <taxon>Ascomycota</taxon>
        <taxon>Pezizomycotina</taxon>
        <taxon>Sordariomycetes</taxon>
        <taxon>Hypocreomycetidae</taxon>
        <taxon>Hypocreales</taxon>
        <taxon>Nectriaceae</taxon>
        <taxon>Fusarium</taxon>
        <taxon>Fusarium solani species complex</taxon>
    </lineage>
</organism>
<accession>A0A428T7M8</accession>
<feature type="region of interest" description="Disordered" evidence="1">
    <location>
        <begin position="51"/>
        <end position="87"/>
    </location>
</feature>
<evidence type="ECO:0000313" key="2">
    <source>
        <dbReference type="EMBL" id="RSL98048.1"/>
    </source>
</evidence>
<gene>
    <name evidence="2" type="ORF">CEP52_010530</name>
</gene>
<name>A0A428T7M8_9HYPO</name>